<evidence type="ECO:0000313" key="4">
    <source>
        <dbReference type="Proteomes" id="UP001147700"/>
    </source>
</evidence>
<accession>A0ABT4RSS5</accession>
<dbReference type="Pfam" id="PF02805">
    <property type="entry name" value="Ada_Zn_binding"/>
    <property type="match status" value="1"/>
</dbReference>
<dbReference type="RefSeq" id="WP_202954037.1">
    <property type="nucleotide sequence ID" value="NZ_JAPCID010000061.1"/>
</dbReference>
<gene>
    <name evidence="3" type="ORF">OJ962_29325</name>
</gene>
<dbReference type="Proteomes" id="UP001147700">
    <property type="component" value="Unassembled WGS sequence"/>
</dbReference>
<evidence type="ECO:0000256" key="1">
    <source>
        <dbReference type="ARBA" id="ARBA00023159"/>
    </source>
</evidence>
<protein>
    <submittedName>
        <fullName evidence="3">Metal-binding protein</fullName>
    </submittedName>
</protein>
<dbReference type="InterPro" id="IPR035451">
    <property type="entry name" value="Ada-like_dom_sf"/>
</dbReference>
<evidence type="ECO:0000259" key="2">
    <source>
        <dbReference type="Pfam" id="PF02805"/>
    </source>
</evidence>
<feature type="domain" description="Ada DNA repair metal-binding" evidence="2">
    <location>
        <begin position="33"/>
        <end position="82"/>
    </location>
</feature>
<dbReference type="Gene3D" id="3.40.10.10">
    <property type="entry name" value="DNA Methylphosphotriester Repair Domain"/>
    <property type="match status" value="1"/>
</dbReference>
<proteinExistence type="predicted"/>
<dbReference type="EMBL" id="JAPCID010000061">
    <property type="protein sequence ID" value="MDA0141630.1"/>
    <property type="molecule type" value="Genomic_DNA"/>
</dbReference>
<keyword evidence="4" id="KW-1185">Reference proteome</keyword>
<evidence type="ECO:0000313" key="3">
    <source>
        <dbReference type="EMBL" id="MDA0141630.1"/>
    </source>
</evidence>
<reference evidence="3" key="1">
    <citation type="submission" date="2022-10" db="EMBL/GenBank/DDBJ databases">
        <title>The WGS of Solirubrobacter sp. CPCC 204708.</title>
        <authorList>
            <person name="Jiang Z."/>
        </authorList>
    </citation>
    <scope>NUCLEOTIDE SEQUENCE</scope>
    <source>
        <strain evidence="3">CPCC 204708</strain>
    </source>
</reference>
<sequence length="96" mass="10684">MASSRPPRTPETYKLLGPDGALYESETPGLLGGHARTRVYGRLDCPVALSFLRRGFEPKHRVFFADEAAAIAAGYRPCGACQREKYRAWKDAPTRE</sequence>
<keyword evidence="1" id="KW-0010">Activator</keyword>
<dbReference type="InterPro" id="IPR004026">
    <property type="entry name" value="Ada_DNA_repair_Zn-bd"/>
</dbReference>
<organism evidence="3 4">
    <name type="scientific">Solirubrobacter deserti</name>
    <dbReference type="NCBI Taxonomy" id="2282478"/>
    <lineage>
        <taxon>Bacteria</taxon>
        <taxon>Bacillati</taxon>
        <taxon>Actinomycetota</taxon>
        <taxon>Thermoleophilia</taxon>
        <taxon>Solirubrobacterales</taxon>
        <taxon>Solirubrobacteraceae</taxon>
        <taxon>Solirubrobacter</taxon>
    </lineage>
</organism>
<dbReference type="SUPFAM" id="SSF57884">
    <property type="entry name" value="Ada DNA repair protein, N-terminal domain (N-Ada 10)"/>
    <property type="match status" value="1"/>
</dbReference>
<name>A0ABT4RSS5_9ACTN</name>
<comment type="caution">
    <text evidence="3">The sequence shown here is derived from an EMBL/GenBank/DDBJ whole genome shotgun (WGS) entry which is preliminary data.</text>
</comment>